<evidence type="ECO:0000256" key="3">
    <source>
        <dbReference type="ARBA" id="ARBA00022679"/>
    </source>
</evidence>
<keyword evidence="5" id="KW-0752">Steroid biosynthesis</keyword>
<dbReference type="Pfam" id="PF08498">
    <property type="entry name" value="Sterol_MT_C"/>
    <property type="match status" value="1"/>
</dbReference>
<evidence type="ECO:0000256" key="7">
    <source>
        <dbReference type="ARBA" id="ARBA00023166"/>
    </source>
</evidence>
<keyword evidence="4 11" id="KW-0949">S-adenosyl-L-methionine</keyword>
<dbReference type="InterPro" id="IPR013705">
    <property type="entry name" value="Sterol_MeTrfase_C"/>
</dbReference>
<dbReference type="AlphaFoldDB" id="A0A834L4Y4"/>
<dbReference type="InterPro" id="IPR030384">
    <property type="entry name" value="MeTrfase_SMT"/>
</dbReference>
<keyword evidence="3 11" id="KW-0808">Transferase</keyword>
<proteinExistence type="inferred from homology"/>
<evidence type="ECO:0000256" key="1">
    <source>
        <dbReference type="ARBA" id="ARBA00004938"/>
    </source>
</evidence>
<dbReference type="UniPathway" id="UPA00766"/>
<sequence>MSKPGALDLANSVGGTIAKEEVNNAVEKYEKYHCYYGGDDKERKANYADMVNKYFDLVTSFYEYSWGVSFHFASRWKGESLKEGITRQEHFIALQLCLKPGQKFRLKKKYARLLCYHQSTVVGTVLAAMDERVSPRIEKQSVDSRALCSLVFVSSSEVSSVKLSSNAMPEARQADLSTFQPKENTQLHQFSKSDSGNSSAVHPVRSLGEVNLDYDSIASYSKKSHMQSQVNKLPVTNTVRVAPEFGGYDQILVVKRVDFCQLTSQFGMEKFSFVPSTSHPIHGQARSVSTETLPELNRKAGVDKTCDYVKADFMKMPFPDNSFDVAYALEATCHAPDAVGCYKGIHRVLKPGQCFAAFEWCMTDSFDPNNEEHLNIKKEIELGNGLTDVRTRAQCLEALKQVGFELMPLEYVGLAPKGSQRVQAFLEKAADGLFAGGR</sequence>
<evidence type="ECO:0000256" key="8">
    <source>
        <dbReference type="ARBA" id="ARBA00023221"/>
    </source>
</evidence>
<dbReference type="EMBL" id="WJXA01000277">
    <property type="protein sequence ID" value="KAF7113524.1"/>
    <property type="molecule type" value="Genomic_DNA"/>
</dbReference>
<accession>A0A834L4Y4</accession>
<reference evidence="14" key="1">
    <citation type="submission" date="2019-11" db="EMBL/GenBank/DDBJ databases">
        <authorList>
            <person name="Liu Y."/>
            <person name="Hou J."/>
            <person name="Li T.-Q."/>
            <person name="Guan C.-H."/>
            <person name="Wu X."/>
            <person name="Wu H.-Z."/>
            <person name="Ling F."/>
            <person name="Zhang R."/>
            <person name="Shi X.-G."/>
            <person name="Ren J.-P."/>
            <person name="Chen E.-F."/>
            <person name="Sun J.-M."/>
        </authorList>
    </citation>
    <scope>NUCLEOTIDE SEQUENCE</scope>
    <source>
        <strain evidence="14">Adult_tree_wgs_1</strain>
        <tissue evidence="14">Leaves</tissue>
    </source>
</reference>
<dbReference type="EC" id="2.1.1.-" evidence="12"/>
<dbReference type="PANTHER" id="PTHR44068">
    <property type="entry name" value="ZGC:194242"/>
    <property type="match status" value="1"/>
</dbReference>
<evidence type="ECO:0000256" key="6">
    <source>
        <dbReference type="ARBA" id="ARBA00023011"/>
    </source>
</evidence>
<dbReference type="GO" id="GO:0016126">
    <property type="term" value="P:sterol biosynthetic process"/>
    <property type="evidence" value="ECO:0007669"/>
    <property type="project" value="UniProtKB-UniPathway"/>
</dbReference>
<keyword evidence="2 11" id="KW-0489">Methyltransferase</keyword>
<evidence type="ECO:0000256" key="9">
    <source>
        <dbReference type="ARBA" id="ARBA00035109"/>
    </source>
</evidence>
<dbReference type="Gene3D" id="3.40.50.150">
    <property type="entry name" value="Vaccinia Virus protein VP39"/>
    <property type="match status" value="1"/>
</dbReference>
<dbReference type="GO" id="GO:0003838">
    <property type="term" value="F:sterol 24-C-methyltransferase activity"/>
    <property type="evidence" value="ECO:0007669"/>
    <property type="project" value="TreeGrafter"/>
</dbReference>
<comment type="similarity">
    <text evidence="10 11 12">Belongs to the class I-like SAM-binding methyltransferase superfamily. Erg6/SMT family.</text>
</comment>
<dbReference type="SUPFAM" id="SSF53335">
    <property type="entry name" value="S-adenosyl-L-methionine-dependent methyltransferases"/>
    <property type="match status" value="1"/>
</dbReference>
<dbReference type="PROSITE" id="PS51685">
    <property type="entry name" value="SAM_MT_ERG6_SMT"/>
    <property type="match status" value="1"/>
</dbReference>
<feature type="domain" description="SAM-dependent methyltransferase Erg6/SMT-type" evidence="13">
    <location>
        <begin position="295"/>
        <end position="438"/>
    </location>
</feature>
<keyword evidence="8" id="KW-0753">Steroid metabolism</keyword>
<comment type="pathway">
    <text evidence="9">Alkaloid biosynthesis; vindoline biosynthesis.</text>
</comment>
<comment type="caution">
    <text evidence="14">The sequence shown here is derived from an EMBL/GenBank/DDBJ whole genome shotgun (WGS) entry which is preliminary data.</text>
</comment>
<keyword evidence="6" id="KW-0756">Sterol biosynthesis</keyword>
<name>A0A834L4Y4_RHOSS</name>
<keyword evidence="15" id="KW-1185">Reference proteome</keyword>
<organism evidence="14 15">
    <name type="scientific">Rhododendron simsii</name>
    <name type="common">Sims's rhododendron</name>
    <dbReference type="NCBI Taxonomy" id="118357"/>
    <lineage>
        <taxon>Eukaryota</taxon>
        <taxon>Viridiplantae</taxon>
        <taxon>Streptophyta</taxon>
        <taxon>Embryophyta</taxon>
        <taxon>Tracheophyta</taxon>
        <taxon>Spermatophyta</taxon>
        <taxon>Magnoliopsida</taxon>
        <taxon>eudicotyledons</taxon>
        <taxon>Gunneridae</taxon>
        <taxon>Pentapetalae</taxon>
        <taxon>asterids</taxon>
        <taxon>Ericales</taxon>
        <taxon>Ericaceae</taxon>
        <taxon>Ericoideae</taxon>
        <taxon>Rhodoreae</taxon>
        <taxon>Rhododendron</taxon>
    </lineage>
</organism>
<evidence type="ECO:0000259" key="13">
    <source>
        <dbReference type="PROSITE" id="PS51685"/>
    </source>
</evidence>
<evidence type="ECO:0000256" key="2">
    <source>
        <dbReference type="ARBA" id="ARBA00022603"/>
    </source>
</evidence>
<dbReference type="GO" id="GO:0032259">
    <property type="term" value="P:methylation"/>
    <property type="evidence" value="ECO:0007669"/>
    <property type="project" value="UniProtKB-KW"/>
</dbReference>
<dbReference type="GO" id="GO:0005783">
    <property type="term" value="C:endoplasmic reticulum"/>
    <property type="evidence" value="ECO:0007669"/>
    <property type="project" value="TreeGrafter"/>
</dbReference>
<evidence type="ECO:0000256" key="10">
    <source>
        <dbReference type="ARBA" id="ARBA00038188"/>
    </source>
</evidence>
<evidence type="ECO:0000256" key="11">
    <source>
        <dbReference type="PROSITE-ProRule" id="PRU01022"/>
    </source>
</evidence>
<dbReference type="GO" id="GO:0009820">
    <property type="term" value="P:alkaloid metabolic process"/>
    <property type="evidence" value="ECO:0007669"/>
    <property type="project" value="UniProtKB-KW"/>
</dbReference>
<dbReference type="InterPro" id="IPR029063">
    <property type="entry name" value="SAM-dependent_MTases_sf"/>
</dbReference>
<evidence type="ECO:0000256" key="4">
    <source>
        <dbReference type="ARBA" id="ARBA00022691"/>
    </source>
</evidence>
<evidence type="ECO:0000313" key="15">
    <source>
        <dbReference type="Proteomes" id="UP000626092"/>
    </source>
</evidence>
<dbReference type="InterPro" id="IPR013216">
    <property type="entry name" value="Methyltransf_11"/>
</dbReference>
<evidence type="ECO:0000313" key="14">
    <source>
        <dbReference type="EMBL" id="KAF7113524.1"/>
    </source>
</evidence>
<evidence type="ECO:0000256" key="5">
    <source>
        <dbReference type="ARBA" id="ARBA00022955"/>
    </source>
</evidence>
<dbReference type="OrthoDB" id="4310724at2759"/>
<dbReference type="Pfam" id="PF08241">
    <property type="entry name" value="Methyltransf_11"/>
    <property type="match status" value="1"/>
</dbReference>
<dbReference type="PANTHER" id="PTHR44068:SF1">
    <property type="entry name" value="HYPOTHETICAL LOC100005854"/>
    <property type="match status" value="1"/>
</dbReference>
<keyword evidence="7" id="KW-1207">Sterol metabolism</keyword>
<protein>
    <recommendedName>
        <fullName evidence="12">Methyltransferase</fullName>
        <ecNumber evidence="12">2.1.1.-</ecNumber>
    </recommendedName>
</protein>
<dbReference type="Proteomes" id="UP000626092">
    <property type="component" value="Unassembled WGS sequence"/>
</dbReference>
<keyword evidence="5" id="KW-0443">Lipid metabolism</keyword>
<gene>
    <name evidence="14" type="ORF">RHSIM_RhsimUnG0121700</name>
</gene>
<dbReference type="CDD" id="cd02440">
    <property type="entry name" value="AdoMet_MTases"/>
    <property type="match status" value="1"/>
</dbReference>
<keyword evidence="5" id="KW-0444">Lipid biosynthesis</keyword>
<comment type="pathway">
    <text evidence="1">Steroid biosynthesis; sterol biosynthesis.</text>
</comment>
<evidence type="ECO:0000256" key="12">
    <source>
        <dbReference type="RuleBase" id="RU362025"/>
    </source>
</evidence>
<dbReference type="InterPro" id="IPR050447">
    <property type="entry name" value="Erg6_SMT_methyltransf"/>
</dbReference>